<feature type="transmembrane region" description="Helical" evidence="14">
    <location>
        <begin position="517"/>
        <end position="538"/>
    </location>
</feature>
<evidence type="ECO:0000313" key="17">
    <source>
        <dbReference type="Proteomes" id="UP001497623"/>
    </source>
</evidence>
<dbReference type="GO" id="GO:0008528">
    <property type="term" value="F:G protein-coupled peptide receptor activity"/>
    <property type="evidence" value="ECO:0007669"/>
    <property type="project" value="TreeGrafter"/>
</dbReference>
<feature type="domain" description="G-protein coupled receptors family 1 profile" evidence="15">
    <location>
        <begin position="498"/>
        <end position="754"/>
    </location>
</feature>
<dbReference type="InterPro" id="IPR000276">
    <property type="entry name" value="GPCR_Rhodpsn"/>
</dbReference>
<dbReference type="InterPro" id="IPR001611">
    <property type="entry name" value="Leu-rich_rpt"/>
</dbReference>
<evidence type="ECO:0000256" key="13">
    <source>
        <dbReference type="PROSITE-ProRule" id="PRU00124"/>
    </source>
</evidence>
<comment type="caution">
    <text evidence="16">The sequence shown here is derived from an EMBL/GenBank/DDBJ whole genome shotgun (WGS) entry which is preliminary data.</text>
</comment>
<dbReference type="PRINTS" id="PR00019">
    <property type="entry name" value="LEURICHRPT"/>
</dbReference>
<keyword evidence="8" id="KW-0297">G-protein coupled receptor</keyword>
<evidence type="ECO:0000256" key="10">
    <source>
        <dbReference type="ARBA" id="ARBA00023157"/>
    </source>
</evidence>
<comment type="similarity">
    <text evidence="2">Belongs to the G-protein coupled receptor 1 family.</text>
</comment>
<dbReference type="InterPro" id="IPR002172">
    <property type="entry name" value="LDrepeatLR_classA_rpt"/>
</dbReference>
<evidence type="ECO:0000256" key="14">
    <source>
        <dbReference type="SAM" id="Phobius"/>
    </source>
</evidence>
<evidence type="ECO:0000256" key="4">
    <source>
        <dbReference type="ARBA" id="ARBA00022614"/>
    </source>
</evidence>
<reference evidence="16 17" key="1">
    <citation type="submission" date="2024-05" db="EMBL/GenBank/DDBJ databases">
        <authorList>
            <person name="Wallberg A."/>
        </authorList>
    </citation>
    <scope>NUCLEOTIDE SEQUENCE [LARGE SCALE GENOMIC DNA]</scope>
</reference>
<dbReference type="SMART" id="SM00369">
    <property type="entry name" value="LRR_TYP"/>
    <property type="match status" value="6"/>
</dbReference>
<accession>A0AAV2QAT6</accession>
<dbReference type="PROSITE" id="PS50262">
    <property type="entry name" value="G_PROTEIN_RECEP_F1_2"/>
    <property type="match status" value="1"/>
</dbReference>
<evidence type="ECO:0000256" key="7">
    <source>
        <dbReference type="ARBA" id="ARBA00022989"/>
    </source>
</evidence>
<dbReference type="PRINTS" id="PR00237">
    <property type="entry name" value="GPCRRHODOPSN"/>
</dbReference>
<dbReference type="PROSITE" id="PS50068">
    <property type="entry name" value="LDLRA_2"/>
    <property type="match status" value="2"/>
</dbReference>
<dbReference type="FunFam" id="1.20.1070.10:FF:000333">
    <property type="entry name" value="Relaxin receptor 1"/>
    <property type="match status" value="1"/>
</dbReference>
<dbReference type="Gene3D" id="4.10.400.10">
    <property type="entry name" value="Low-density Lipoprotein Receptor"/>
    <property type="match status" value="2"/>
</dbReference>
<dbReference type="Proteomes" id="UP001497623">
    <property type="component" value="Unassembled WGS sequence"/>
</dbReference>
<dbReference type="SUPFAM" id="SSF52058">
    <property type="entry name" value="L domain-like"/>
    <property type="match status" value="1"/>
</dbReference>
<evidence type="ECO:0000256" key="2">
    <source>
        <dbReference type="ARBA" id="ARBA00010663"/>
    </source>
</evidence>
<dbReference type="PROSITE" id="PS51450">
    <property type="entry name" value="LRR"/>
    <property type="match status" value="4"/>
</dbReference>
<evidence type="ECO:0000256" key="6">
    <source>
        <dbReference type="ARBA" id="ARBA00022737"/>
    </source>
</evidence>
<feature type="transmembrane region" description="Helical" evidence="14">
    <location>
        <begin position="705"/>
        <end position="728"/>
    </location>
</feature>
<gene>
    <name evidence="16" type="ORF">MNOR_LOCUS10701</name>
</gene>
<keyword evidence="4" id="KW-0433">Leucine-rich repeat</keyword>
<keyword evidence="17" id="KW-1185">Reference proteome</keyword>
<dbReference type="InterPro" id="IPR032675">
    <property type="entry name" value="LRR_dom_sf"/>
</dbReference>
<dbReference type="InterPro" id="IPR023415">
    <property type="entry name" value="LDLR_class-A_CS"/>
</dbReference>
<protein>
    <recommendedName>
        <fullName evidence="15">G-protein coupled receptors family 1 profile domain-containing protein</fullName>
    </recommendedName>
</protein>
<dbReference type="SUPFAM" id="SSF81321">
    <property type="entry name" value="Family A G protein-coupled receptor-like"/>
    <property type="match status" value="1"/>
</dbReference>
<dbReference type="GO" id="GO:0009755">
    <property type="term" value="P:hormone-mediated signaling pathway"/>
    <property type="evidence" value="ECO:0007669"/>
    <property type="project" value="TreeGrafter"/>
</dbReference>
<dbReference type="PANTHER" id="PTHR24372:SF77">
    <property type="entry name" value="G-PROTEIN COUPLED RECEPTORS FAMILY 1 PROFILE DOMAIN-CONTAINING PROTEIN"/>
    <property type="match status" value="1"/>
</dbReference>
<dbReference type="GO" id="GO:0007189">
    <property type="term" value="P:adenylate cyclase-activating G protein-coupled receptor signaling pathway"/>
    <property type="evidence" value="ECO:0007669"/>
    <property type="project" value="TreeGrafter"/>
</dbReference>
<sequence>MSPVTDKHKVTYAQIARDMITVKEDWDRSDYDFSDDEYLQQFNFITLPKGRHSFTEGYGKCKALLLNWYTRCVHTMAQPYIYHTILQYYPKRYNRSTCIEYIINDYTYIICLQKNVFICSEPCSHEYIHVRYRESRRLSAKMNNNTVNECMLGNSELLDKPSFCPTNEFQCANGQCVPKELRCRTLGMHREACADGSHLLNCKQHVCHATEFKCRSGPCIHSSMVCNSHIDCPDSWDDEDSCPFSCAVTAPECECRDISINCRNQGLRVIPKDIEPQISRFHFSGNSLTFNLTSLSTFGHIIYLDLSNNSLSYLPSGLFLSLTRLRILDLRNNSIIKITNSTFKGLVNLRTLHLGGNHIWELDTWAFYGLPSLSTLDLSHQELREISHHAFMGLRTLKTLNLSQNKLEHLPMGCFTGLTKLKALDVRWNRLSQLRPGVFNSLTNLDILWTDGFHLCCLARHVTKCLPAPDEFSSCEDLMSNVVLRVCVWVLGVIALVGNILVIVWRTIYQNNNRVHTFLINNLAIGDLCMGLYLLIIASVDVRYRGEYFIHDSKWRTSSLCNLAGFFSTFSSELSVFTLTVITLHRFAVINFPFRVSRLTLGWSRTIMAVVWFSVILLAGLPLIDIPYFKNFYGRSGVCLALHITNEKPSGWEYSIFVFLVLNMISFSVIAASYWSMYHTAISSRAAVRTEQEVIETHMARRMTLIVVTDAACWLPIIALGMVSLAGVKIPPQVFAWVAVFILPLNAAINPLLYTMSTTPFINRMQNNMLKMRYSFRRHCSPETCSSSIGK</sequence>
<feature type="non-terminal residue" evidence="16">
    <location>
        <position position="791"/>
    </location>
</feature>
<dbReference type="Pfam" id="PF00057">
    <property type="entry name" value="Ldl_recept_a"/>
    <property type="match status" value="1"/>
</dbReference>
<proteinExistence type="inferred from homology"/>
<evidence type="ECO:0000256" key="3">
    <source>
        <dbReference type="ARBA" id="ARBA00022475"/>
    </source>
</evidence>
<feature type="disulfide bond" evidence="13">
    <location>
        <begin position="164"/>
        <end position="176"/>
    </location>
</feature>
<feature type="transmembrane region" description="Helical" evidence="14">
    <location>
        <begin position="734"/>
        <end position="755"/>
    </location>
</feature>
<evidence type="ECO:0000313" key="16">
    <source>
        <dbReference type="EMBL" id="CAL4078603.1"/>
    </source>
</evidence>
<dbReference type="CDD" id="cd00112">
    <property type="entry name" value="LDLa"/>
    <property type="match status" value="2"/>
</dbReference>
<dbReference type="PRINTS" id="PR00373">
    <property type="entry name" value="GLYCHORMONER"/>
</dbReference>
<keyword evidence="3" id="KW-1003">Cell membrane</keyword>
<organism evidence="16 17">
    <name type="scientific">Meganyctiphanes norvegica</name>
    <name type="common">Northern krill</name>
    <name type="synonym">Thysanopoda norvegica</name>
    <dbReference type="NCBI Taxonomy" id="48144"/>
    <lineage>
        <taxon>Eukaryota</taxon>
        <taxon>Metazoa</taxon>
        <taxon>Ecdysozoa</taxon>
        <taxon>Arthropoda</taxon>
        <taxon>Crustacea</taxon>
        <taxon>Multicrustacea</taxon>
        <taxon>Malacostraca</taxon>
        <taxon>Eumalacostraca</taxon>
        <taxon>Eucarida</taxon>
        <taxon>Euphausiacea</taxon>
        <taxon>Euphausiidae</taxon>
        <taxon>Meganyctiphanes</taxon>
    </lineage>
</organism>
<comment type="subcellular location">
    <subcellularLocation>
        <location evidence="1">Cell membrane</location>
        <topology evidence="1">Multi-pass membrane protein</topology>
    </subcellularLocation>
</comment>
<feature type="transmembrane region" description="Helical" evidence="14">
    <location>
        <begin position="482"/>
        <end position="505"/>
    </location>
</feature>
<dbReference type="GO" id="GO:0016500">
    <property type="term" value="F:protein-hormone receptor activity"/>
    <property type="evidence" value="ECO:0007669"/>
    <property type="project" value="InterPro"/>
</dbReference>
<evidence type="ECO:0000256" key="8">
    <source>
        <dbReference type="ARBA" id="ARBA00023040"/>
    </source>
</evidence>
<dbReference type="PROSITE" id="PS01209">
    <property type="entry name" value="LDLRA_1"/>
    <property type="match status" value="1"/>
</dbReference>
<keyword evidence="7 14" id="KW-1133">Transmembrane helix</keyword>
<feature type="disulfide bond" evidence="13">
    <location>
        <begin position="214"/>
        <end position="232"/>
    </location>
</feature>
<keyword evidence="10 13" id="KW-1015">Disulfide bond</keyword>
<dbReference type="Pfam" id="PF13855">
    <property type="entry name" value="LRR_8"/>
    <property type="match status" value="1"/>
</dbReference>
<dbReference type="PROSITE" id="PS00237">
    <property type="entry name" value="G_PROTEIN_RECEP_F1_1"/>
    <property type="match status" value="1"/>
</dbReference>
<dbReference type="GO" id="GO:0005886">
    <property type="term" value="C:plasma membrane"/>
    <property type="evidence" value="ECO:0007669"/>
    <property type="project" value="UniProtKB-SubCell"/>
</dbReference>
<evidence type="ECO:0000259" key="15">
    <source>
        <dbReference type="PROSITE" id="PS50262"/>
    </source>
</evidence>
<dbReference type="SUPFAM" id="SSF57424">
    <property type="entry name" value="LDL receptor-like module"/>
    <property type="match status" value="1"/>
</dbReference>
<dbReference type="InterPro" id="IPR002131">
    <property type="entry name" value="Gphrmn_rcpt_fam"/>
</dbReference>
<evidence type="ECO:0000256" key="9">
    <source>
        <dbReference type="ARBA" id="ARBA00023136"/>
    </source>
</evidence>
<keyword evidence="5 14" id="KW-0812">Transmembrane</keyword>
<keyword evidence="11" id="KW-0675">Receptor</keyword>
<keyword evidence="12" id="KW-0807">Transducer</keyword>
<dbReference type="AlphaFoldDB" id="A0AAV2QAT6"/>
<evidence type="ECO:0000256" key="1">
    <source>
        <dbReference type="ARBA" id="ARBA00004651"/>
    </source>
</evidence>
<name>A0AAV2QAT6_MEGNR</name>
<dbReference type="Gene3D" id="3.80.10.10">
    <property type="entry name" value="Ribonuclease Inhibitor"/>
    <property type="match status" value="2"/>
</dbReference>
<keyword evidence="6" id="KW-0677">Repeat</keyword>
<evidence type="ECO:0000256" key="12">
    <source>
        <dbReference type="ARBA" id="ARBA00023224"/>
    </source>
</evidence>
<feature type="transmembrane region" description="Helical" evidence="14">
    <location>
        <begin position="606"/>
        <end position="624"/>
    </location>
</feature>
<feature type="transmembrane region" description="Helical" evidence="14">
    <location>
        <begin position="654"/>
        <end position="675"/>
    </location>
</feature>
<evidence type="ECO:0000256" key="5">
    <source>
        <dbReference type="ARBA" id="ARBA00022692"/>
    </source>
</evidence>
<dbReference type="CDD" id="cd15137">
    <property type="entry name" value="7tmA_Relaxin_R"/>
    <property type="match status" value="1"/>
</dbReference>
<keyword evidence="9 14" id="KW-0472">Membrane</keyword>
<evidence type="ECO:0000256" key="11">
    <source>
        <dbReference type="ARBA" id="ARBA00023170"/>
    </source>
</evidence>
<dbReference type="InterPro" id="IPR017452">
    <property type="entry name" value="GPCR_Rhodpsn_7TM"/>
</dbReference>
<comment type="caution">
    <text evidence="13">Lacks conserved residue(s) required for the propagation of feature annotation.</text>
</comment>
<dbReference type="PANTHER" id="PTHR24372">
    <property type="entry name" value="GLYCOPROTEIN HORMONE RECEPTOR"/>
    <property type="match status" value="1"/>
</dbReference>
<dbReference type="InterPro" id="IPR036055">
    <property type="entry name" value="LDL_receptor-like_sf"/>
</dbReference>
<feature type="disulfide bond" evidence="13">
    <location>
        <begin position="207"/>
        <end position="219"/>
    </location>
</feature>
<dbReference type="SMART" id="SM00192">
    <property type="entry name" value="LDLa"/>
    <property type="match status" value="2"/>
</dbReference>
<dbReference type="Gene3D" id="1.20.1070.10">
    <property type="entry name" value="Rhodopsin 7-helix transmembrane proteins"/>
    <property type="match status" value="1"/>
</dbReference>
<dbReference type="Pfam" id="PF00001">
    <property type="entry name" value="7tm_1"/>
    <property type="match status" value="1"/>
</dbReference>
<dbReference type="InterPro" id="IPR003591">
    <property type="entry name" value="Leu-rich_rpt_typical-subtyp"/>
</dbReference>
<dbReference type="EMBL" id="CAXKWB010005472">
    <property type="protein sequence ID" value="CAL4078603.1"/>
    <property type="molecule type" value="Genomic_DNA"/>
</dbReference>